<name>A0A0R1IZN6_9LACO</name>
<comment type="similarity">
    <text evidence="1">Belongs to the polypeptide deformylase family.</text>
</comment>
<dbReference type="NCBIfam" id="NF006670">
    <property type="entry name" value="PRK09218.1"/>
    <property type="match status" value="1"/>
</dbReference>
<proteinExistence type="inferred from homology"/>
<dbReference type="EMBL" id="AZDG01000009">
    <property type="protein sequence ID" value="KRK64661.1"/>
    <property type="molecule type" value="Genomic_DNA"/>
</dbReference>
<dbReference type="PANTHER" id="PTHR10458:SF22">
    <property type="entry name" value="PEPTIDE DEFORMYLASE"/>
    <property type="match status" value="1"/>
</dbReference>
<dbReference type="Proteomes" id="UP000050929">
    <property type="component" value="Unassembled WGS sequence"/>
</dbReference>
<dbReference type="RefSeq" id="WP_057765532.1">
    <property type="nucleotide sequence ID" value="NZ_AZDG01000009.1"/>
</dbReference>
<dbReference type="Pfam" id="PF01327">
    <property type="entry name" value="Pep_deformylase"/>
    <property type="match status" value="1"/>
</dbReference>
<evidence type="ECO:0000256" key="1">
    <source>
        <dbReference type="ARBA" id="ARBA00010759"/>
    </source>
</evidence>
<dbReference type="STRING" id="1423811.FC72_GL002069"/>
<gene>
    <name evidence="3" type="ORF">FC72_GL002069</name>
</gene>
<dbReference type="PATRIC" id="fig|1423811.3.peg.2113"/>
<evidence type="ECO:0000256" key="2">
    <source>
        <dbReference type="SAM" id="MobiDB-lite"/>
    </source>
</evidence>
<sequence>MIKQINKDTTLLSQKSTPATPKDSQAITDLIDTLKSHQEDCVGMAANMIGINKRIIAFQLGNMAIPMINPVIIKKSDSYDTEEGCLSLIGERKTKRFKHITVTYSDASFKPQKQDFSDFVAEIIQHEIDHLDGILI</sequence>
<dbReference type="InterPro" id="IPR036821">
    <property type="entry name" value="Peptide_deformylase_sf"/>
</dbReference>
<dbReference type="OrthoDB" id="9784988at2"/>
<feature type="compositionally biased region" description="Polar residues" evidence="2">
    <location>
        <begin position="7"/>
        <end position="24"/>
    </location>
</feature>
<dbReference type="Gene3D" id="3.90.45.10">
    <property type="entry name" value="Peptide deformylase"/>
    <property type="match status" value="1"/>
</dbReference>
<protein>
    <submittedName>
        <fullName evidence="3">Peptide deformylase</fullName>
    </submittedName>
</protein>
<reference evidence="3 4" key="1">
    <citation type="journal article" date="2015" name="Genome Announc.">
        <title>Expanding the biotechnology potential of lactobacilli through comparative genomics of 213 strains and associated genera.</title>
        <authorList>
            <person name="Sun Z."/>
            <person name="Harris H.M."/>
            <person name="McCann A."/>
            <person name="Guo C."/>
            <person name="Argimon S."/>
            <person name="Zhang W."/>
            <person name="Yang X."/>
            <person name="Jeffery I.B."/>
            <person name="Cooney J.C."/>
            <person name="Kagawa T.F."/>
            <person name="Liu W."/>
            <person name="Song Y."/>
            <person name="Salvetti E."/>
            <person name="Wrobel A."/>
            <person name="Rasinkangas P."/>
            <person name="Parkhill J."/>
            <person name="Rea M.C."/>
            <person name="O'Sullivan O."/>
            <person name="Ritari J."/>
            <person name="Douillard F.P."/>
            <person name="Paul Ross R."/>
            <person name="Yang R."/>
            <person name="Briner A.E."/>
            <person name="Felis G.E."/>
            <person name="de Vos W.M."/>
            <person name="Barrangou R."/>
            <person name="Klaenhammer T.R."/>
            <person name="Caufield P.W."/>
            <person name="Cui Y."/>
            <person name="Zhang H."/>
            <person name="O'Toole P.W."/>
        </authorList>
    </citation>
    <scope>NUCLEOTIDE SEQUENCE [LARGE SCALE GENOMIC DNA]</scope>
    <source>
        <strain evidence="3 4">DSM 20183</strain>
    </source>
</reference>
<accession>A0A0R1IZN6</accession>
<dbReference type="SUPFAM" id="SSF56420">
    <property type="entry name" value="Peptide deformylase"/>
    <property type="match status" value="1"/>
</dbReference>
<dbReference type="CDD" id="cd00487">
    <property type="entry name" value="Pep_deformylase"/>
    <property type="match status" value="1"/>
</dbReference>
<feature type="region of interest" description="Disordered" evidence="2">
    <location>
        <begin position="1"/>
        <end position="24"/>
    </location>
</feature>
<comment type="caution">
    <text evidence="3">The sequence shown here is derived from an EMBL/GenBank/DDBJ whole genome shotgun (WGS) entry which is preliminary data.</text>
</comment>
<keyword evidence="4" id="KW-1185">Reference proteome</keyword>
<dbReference type="PANTHER" id="PTHR10458">
    <property type="entry name" value="PEPTIDE DEFORMYLASE"/>
    <property type="match status" value="1"/>
</dbReference>
<dbReference type="AlphaFoldDB" id="A0A0R1IZN6"/>
<dbReference type="PIRSF" id="PIRSF004749">
    <property type="entry name" value="Pep_def"/>
    <property type="match status" value="1"/>
</dbReference>
<evidence type="ECO:0000313" key="4">
    <source>
        <dbReference type="Proteomes" id="UP000050929"/>
    </source>
</evidence>
<dbReference type="GO" id="GO:0042586">
    <property type="term" value="F:peptide deformylase activity"/>
    <property type="evidence" value="ECO:0007669"/>
    <property type="project" value="InterPro"/>
</dbReference>
<organism evidence="3 4">
    <name type="scientific">Companilactobacillus tucceti DSM 20183</name>
    <dbReference type="NCBI Taxonomy" id="1423811"/>
    <lineage>
        <taxon>Bacteria</taxon>
        <taxon>Bacillati</taxon>
        <taxon>Bacillota</taxon>
        <taxon>Bacilli</taxon>
        <taxon>Lactobacillales</taxon>
        <taxon>Lactobacillaceae</taxon>
        <taxon>Companilactobacillus</taxon>
    </lineage>
</organism>
<evidence type="ECO:0000313" key="3">
    <source>
        <dbReference type="EMBL" id="KRK64661.1"/>
    </source>
</evidence>
<dbReference type="InterPro" id="IPR023635">
    <property type="entry name" value="Peptide_deformylase"/>
</dbReference>
<dbReference type="PRINTS" id="PR01576">
    <property type="entry name" value="PDEFORMYLASE"/>
</dbReference>